<dbReference type="NCBIfam" id="NF002490">
    <property type="entry name" value="PRK01777.1"/>
    <property type="match status" value="1"/>
</dbReference>
<evidence type="ECO:0000256" key="2">
    <source>
        <dbReference type="HAMAP-Rule" id="MF_00460"/>
    </source>
</evidence>
<proteinExistence type="inferred from homology"/>
<dbReference type="PANTHER" id="PTHR37483">
    <property type="entry name" value="UPF0125 PROTEIN RATB"/>
    <property type="match status" value="1"/>
</dbReference>
<reference evidence="4 5" key="1">
    <citation type="submission" date="2018-06" db="EMBL/GenBank/DDBJ databases">
        <title>Azoarcus communis strain SWub3 genome.</title>
        <authorList>
            <person name="Zorraquino Salvo V."/>
            <person name="Toubiana D."/>
            <person name="Blumwald E."/>
        </authorList>
    </citation>
    <scope>NUCLEOTIDE SEQUENCE [LARGE SCALE GENOMIC DNA]</scope>
    <source>
        <strain evidence="4 5">SWub3</strain>
    </source>
</reference>
<dbReference type="PANTHER" id="PTHR37483:SF1">
    <property type="entry name" value="UPF0125 PROTEIN RATB"/>
    <property type="match status" value="1"/>
</dbReference>
<dbReference type="Gene3D" id="3.10.20.280">
    <property type="entry name" value="RnfH-like"/>
    <property type="match status" value="1"/>
</dbReference>
<comment type="caution">
    <text evidence="4">The sequence shown here is derived from an EMBL/GenBank/DDBJ whole genome shotgun (WGS) entry which is preliminary data.</text>
</comment>
<sequence length="110" mass="12106">MAEQISVEVTYALPFRQELVTVKLPEGATVRDAVEASGLLQKYPDIEIDGRNKLGIYAKLTKADTVLRDRDRVEIYRPLIADPKAVRKKRADEGKVMKKGGGPAEEAPAA</sequence>
<comment type="similarity">
    <text evidence="1 2">Belongs to the UPF0125 (RnfH) family.</text>
</comment>
<dbReference type="SUPFAM" id="SSF54285">
    <property type="entry name" value="MoaD/ThiS"/>
    <property type="match status" value="1"/>
</dbReference>
<protein>
    <recommendedName>
        <fullName evidence="2">UPF0125 protein DNK49_13310</fullName>
    </recommendedName>
</protein>
<organism evidence="4 5">
    <name type="scientific">Parazoarcus communis SWub3 = DSM 12120</name>
    <dbReference type="NCBI Taxonomy" id="1121029"/>
    <lineage>
        <taxon>Bacteria</taxon>
        <taxon>Pseudomonadati</taxon>
        <taxon>Pseudomonadota</taxon>
        <taxon>Betaproteobacteria</taxon>
        <taxon>Rhodocyclales</taxon>
        <taxon>Zoogloeaceae</taxon>
        <taxon>Parazoarcus</taxon>
    </lineage>
</organism>
<dbReference type="EMBL" id="QKOE01000009">
    <property type="protein sequence ID" value="PZA16000.1"/>
    <property type="molecule type" value="Genomic_DNA"/>
</dbReference>
<dbReference type="InterPro" id="IPR037021">
    <property type="entry name" value="RnfH_sf"/>
</dbReference>
<keyword evidence="5" id="KW-1185">Reference proteome</keyword>
<dbReference type="AlphaFoldDB" id="A0A323UWI6"/>
<dbReference type="OrthoDB" id="9796575at2"/>
<dbReference type="InterPro" id="IPR005346">
    <property type="entry name" value="RnfH"/>
</dbReference>
<dbReference type="RefSeq" id="WP_110525335.1">
    <property type="nucleotide sequence ID" value="NZ_QKOE01000009.1"/>
</dbReference>
<evidence type="ECO:0000256" key="3">
    <source>
        <dbReference type="SAM" id="MobiDB-lite"/>
    </source>
</evidence>
<dbReference type="InterPro" id="IPR016155">
    <property type="entry name" value="Mopterin_synth/thiamin_S_b"/>
</dbReference>
<accession>A0A323UWI6</accession>
<dbReference type="Pfam" id="PF03658">
    <property type="entry name" value="Ub-RnfH"/>
    <property type="match status" value="1"/>
</dbReference>
<evidence type="ECO:0000256" key="1">
    <source>
        <dbReference type="ARBA" id="ARBA00010645"/>
    </source>
</evidence>
<gene>
    <name evidence="4" type="ORF">DNK49_13310</name>
</gene>
<dbReference type="HAMAP" id="MF_00460">
    <property type="entry name" value="UPF0125_RnfH"/>
    <property type="match status" value="1"/>
</dbReference>
<evidence type="ECO:0000313" key="5">
    <source>
        <dbReference type="Proteomes" id="UP000248259"/>
    </source>
</evidence>
<feature type="region of interest" description="Disordered" evidence="3">
    <location>
        <begin position="88"/>
        <end position="110"/>
    </location>
</feature>
<name>A0A323UWI6_9RHOO</name>
<dbReference type="Proteomes" id="UP000248259">
    <property type="component" value="Unassembled WGS sequence"/>
</dbReference>
<evidence type="ECO:0000313" key="4">
    <source>
        <dbReference type="EMBL" id="PZA16000.1"/>
    </source>
</evidence>